<dbReference type="InterPro" id="IPR034904">
    <property type="entry name" value="FSCA_dom_sf"/>
</dbReference>
<dbReference type="InterPro" id="IPR002744">
    <property type="entry name" value="MIP18-like"/>
</dbReference>
<accession>A0A0B6WY57</accession>
<organism evidence="2 3">
    <name type="scientific">Pyrinomonas methylaliphatogenes</name>
    <dbReference type="NCBI Taxonomy" id="454194"/>
    <lineage>
        <taxon>Bacteria</taxon>
        <taxon>Pseudomonadati</taxon>
        <taxon>Acidobacteriota</taxon>
        <taxon>Blastocatellia</taxon>
        <taxon>Blastocatellales</taxon>
        <taxon>Pyrinomonadaceae</taxon>
        <taxon>Pyrinomonas</taxon>
    </lineage>
</organism>
<keyword evidence="3" id="KW-1185">Reference proteome</keyword>
<dbReference type="STRING" id="454194.PYK22_01232"/>
<dbReference type="AlphaFoldDB" id="A0A0B6WY57"/>
<protein>
    <submittedName>
        <fullName evidence="2">Predicted metal-sulfur cluster biosynthetic enzyme</fullName>
    </submittedName>
</protein>
<gene>
    <name evidence="2" type="ORF">PYK22_01232</name>
</gene>
<sequence>MIADGSEGDGMAEERGLTVEAIISALSEVYDPEYPISIVDLGLIRGVEIDGGVVRVKLTFTSLGCPCTELICDDIRARLSRIGGVKRVEIEEVFDRWDASAISRKGREVLRNLGVI</sequence>
<reference evidence="2 3" key="2">
    <citation type="submission" date="2015-01" db="EMBL/GenBank/DDBJ databases">
        <title>Complete genome sequence of Pyrinomonas methylaliphatogenes type strain K22T.</title>
        <authorList>
            <person name="Lee K.C.Y."/>
            <person name="Power J.F."/>
            <person name="Dunfield P.F."/>
            <person name="Morgan X.C."/>
            <person name="Huttenhower C."/>
            <person name="Stott M.B."/>
        </authorList>
    </citation>
    <scope>NUCLEOTIDE SEQUENCE [LARGE SCALE GENOMIC DNA]</scope>
    <source>
        <strain evidence="2 3">K22</strain>
    </source>
</reference>
<dbReference type="SUPFAM" id="SSF117916">
    <property type="entry name" value="Fe-S cluster assembly (FSCA) domain-like"/>
    <property type="match status" value="1"/>
</dbReference>
<evidence type="ECO:0000259" key="1">
    <source>
        <dbReference type="Pfam" id="PF01883"/>
    </source>
</evidence>
<dbReference type="Pfam" id="PF01883">
    <property type="entry name" value="FeS_assembly_P"/>
    <property type="match status" value="1"/>
</dbReference>
<name>A0A0B6WY57_9BACT</name>
<dbReference type="Gene3D" id="3.30.300.130">
    <property type="entry name" value="Fe-S cluster assembly (FSCA)"/>
    <property type="match status" value="1"/>
</dbReference>
<dbReference type="EMBL" id="CBXV010000004">
    <property type="protein sequence ID" value="CDM65234.1"/>
    <property type="molecule type" value="Genomic_DNA"/>
</dbReference>
<evidence type="ECO:0000313" key="3">
    <source>
        <dbReference type="Proteomes" id="UP000031518"/>
    </source>
</evidence>
<dbReference type="InterPro" id="IPR052339">
    <property type="entry name" value="Fe-S_Maturation_MIP18"/>
</dbReference>
<evidence type="ECO:0000313" key="2">
    <source>
        <dbReference type="EMBL" id="CDM65234.1"/>
    </source>
</evidence>
<reference evidence="2 3" key="1">
    <citation type="submission" date="2013-12" db="EMBL/GenBank/DDBJ databases">
        <authorList>
            <person name="Stott M."/>
        </authorList>
    </citation>
    <scope>NUCLEOTIDE SEQUENCE [LARGE SCALE GENOMIC DNA]</scope>
    <source>
        <strain evidence="2 3">K22</strain>
    </source>
</reference>
<proteinExistence type="predicted"/>
<feature type="domain" description="MIP18 family-like" evidence="1">
    <location>
        <begin position="20"/>
        <end position="89"/>
    </location>
</feature>
<dbReference type="PANTHER" id="PTHR42831">
    <property type="entry name" value="FE-S PROTEIN MATURATION AUXILIARY FACTOR YITW"/>
    <property type="match status" value="1"/>
</dbReference>
<dbReference type="PANTHER" id="PTHR42831:SF1">
    <property type="entry name" value="FE-S PROTEIN MATURATION AUXILIARY FACTOR YITW"/>
    <property type="match status" value="1"/>
</dbReference>
<dbReference type="Proteomes" id="UP000031518">
    <property type="component" value="Unassembled WGS sequence"/>
</dbReference>